<feature type="compositionally biased region" description="Acidic residues" evidence="1">
    <location>
        <begin position="91"/>
        <end position="116"/>
    </location>
</feature>
<evidence type="ECO:0000313" key="2">
    <source>
        <dbReference type="EMBL" id="KAK8082257.1"/>
    </source>
</evidence>
<protein>
    <recommendedName>
        <fullName evidence="4">Pyridine nucleotide-disulfide oxidoreductase family protein</fullName>
    </recommendedName>
</protein>
<feature type="compositionally biased region" description="Acidic residues" evidence="1">
    <location>
        <begin position="52"/>
        <end position="64"/>
    </location>
</feature>
<accession>A0ABR1WFL7</accession>
<evidence type="ECO:0000256" key="1">
    <source>
        <dbReference type="SAM" id="MobiDB-lite"/>
    </source>
</evidence>
<evidence type="ECO:0000313" key="3">
    <source>
        <dbReference type="Proteomes" id="UP001446871"/>
    </source>
</evidence>
<gene>
    <name evidence="2" type="ORF">PG996_001038</name>
</gene>
<proteinExistence type="predicted"/>
<evidence type="ECO:0008006" key="4">
    <source>
        <dbReference type="Google" id="ProtNLM"/>
    </source>
</evidence>
<dbReference type="Pfam" id="PF08728">
    <property type="entry name" value="CRT10"/>
    <property type="match status" value="1"/>
</dbReference>
<dbReference type="EMBL" id="JAQQWM010000001">
    <property type="protein sequence ID" value="KAK8082257.1"/>
    <property type="molecule type" value="Genomic_DNA"/>
</dbReference>
<dbReference type="Proteomes" id="UP001446871">
    <property type="component" value="Unassembled WGS sequence"/>
</dbReference>
<keyword evidence="3" id="KW-1185">Reference proteome</keyword>
<comment type="caution">
    <text evidence="2">The sequence shown here is derived from an EMBL/GenBank/DDBJ whole genome shotgun (WGS) entry which is preliminary data.</text>
</comment>
<sequence length="698" mass="77186">MANVAGPAGKLQVSRCVCETAHQRYHLPPTTTIAFDHPGPTTPALIPHADLSDDDDDEEDDLDEGANGGDGNAFASPLSNAPPIGVVAVDDGTDDGPDSVTDDSEDSEDEASETDPVDATPEQFPEDGTPPSVGPSRLNLTALSQVHNLYFAAYRNQIHISRPRSCVAHSLPSVPDFVLTPPVSDAGRRVVGALDREFPHQVNHLITGMFGEQEILLLAYDDGDVIGYYTRCLQTEVSRRETDIETSDQTTVRPFFHENVQRSAWGLAIHQKSRAIAVGSNAHAATLFLPALSGQLYDRSLSLVYRGIEPLYKTVIRDTQVIKNGGDVPYLSPGEISTAMGSRKLNWKVVFETGEVGHNIPNLDFSSDKDGHVDKVVAVDVRGNLWFMNIWDLCESPKMIPGIHRSRMAPNGILPDQTRPLGWGVVVIPETSFLATANFNDALGISPQKARFAENEKIGRWIDTSRAIHDLANVATTHPWARRTNRVVPYEHQRLVESNCWVERFRDSSHSLKPVDLKPGKNKRRNLILKDGSSILRTYETDIELRSHEEGGVGIMCQHATVQMNRPNFPLARWGIDRISNVVFVPELSLVVGGSMSGRVALITLTKPQPRSDQFEWLFERGFKIEAILPTHKDEDAGLRPICPLYGVAVGPLPVATGSGDNKARKSLRYRLMIHYYDLRILSYEISRNVETNRLMVD</sequence>
<feature type="region of interest" description="Disordered" evidence="1">
    <location>
        <begin position="30"/>
        <end position="137"/>
    </location>
</feature>
<name>A0ABR1WFL7_9PEZI</name>
<dbReference type="InterPro" id="IPR014839">
    <property type="entry name" value="Crt10"/>
</dbReference>
<organism evidence="2 3">
    <name type="scientific">Apiospora saccharicola</name>
    <dbReference type="NCBI Taxonomy" id="335842"/>
    <lineage>
        <taxon>Eukaryota</taxon>
        <taxon>Fungi</taxon>
        <taxon>Dikarya</taxon>
        <taxon>Ascomycota</taxon>
        <taxon>Pezizomycotina</taxon>
        <taxon>Sordariomycetes</taxon>
        <taxon>Xylariomycetidae</taxon>
        <taxon>Amphisphaeriales</taxon>
        <taxon>Apiosporaceae</taxon>
        <taxon>Apiospora</taxon>
    </lineage>
</organism>
<reference evidence="2 3" key="1">
    <citation type="submission" date="2023-01" db="EMBL/GenBank/DDBJ databases">
        <title>Analysis of 21 Apiospora genomes using comparative genomics revels a genus with tremendous synthesis potential of carbohydrate active enzymes and secondary metabolites.</title>
        <authorList>
            <person name="Sorensen T."/>
        </authorList>
    </citation>
    <scope>NUCLEOTIDE SEQUENCE [LARGE SCALE GENOMIC DNA]</scope>
    <source>
        <strain evidence="2 3">CBS 83171</strain>
    </source>
</reference>